<dbReference type="Proteomes" id="UP001451606">
    <property type="component" value="Chromosome"/>
</dbReference>
<protein>
    <recommendedName>
        <fullName evidence="3">Rubrerythrin diiron-binding domain-containing protein</fullName>
    </recommendedName>
</protein>
<organism evidence="1 2">
    <name type="scientific">Oxyplasma meridianum</name>
    <dbReference type="NCBI Taxonomy" id="3073602"/>
    <lineage>
        <taxon>Archaea</taxon>
        <taxon>Methanobacteriati</taxon>
        <taxon>Thermoplasmatota</taxon>
        <taxon>Thermoplasmata</taxon>
        <taxon>Thermoplasmatales</taxon>
        <taxon>Thermoplasmataceae</taxon>
        <taxon>Oxyplasma</taxon>
    </lineage>
</organism>
<evidence type="ECO:0000313" key="2">
    <source>
        <dbReference type="Proteomes" id="UP001451606"/>
    </source>
</evidence>
<dbReference type="KEGG" id="omr:OXIME_000016"/>
<dbReference type="Gene3D" id="1.20.1260.10">
    <property type="match status" value="1"/>
</dbReference>
<evidence type="ECO:0008006" key="3">
    <source>
        <dbReference type="Google" id="ProtNLM"/>
    </source>
</evidence>
<name>A0AAX4NDD4_9ARCH</name>
<proteinExistence type="predicted"/>
<dbReference type="GeneID" id="95966740"/>
<dbReference type="EMBL" id="CP133772">
    <property type="protein sequence ID" value="WYX99485.1"/>
    <property type="molecule type" value="Genomic_DNA"/>
</dbReference>
<dbReference type="RefSeq" id="WP_393971459.1">
    <property type="nucleotide sequence ID" value="NZ_CP133772.1"/>
</dbReference>
<dbReference type="AlphaFoldDB" id="A0AAX4NDD4"/>
<sequence length="164" mass="19409">MPIKTISGKNEATVKDDILRKALRLKEKINERYEDLYKRSSVDHVKLMLKRLQKSESEDRSLILKAIKNGHFDEQSLKIERRDYEMLDHIIEADLDNINPNDLKSVMLSAMKMSKDFHHILDLMSHEYAGKELGNTLKVLAKREMENKARLEELYDDFVNKDYW</sequence>
<dbReference type="InterPro" id="IPR012347">
    <property type="entry name" value="Ferritin-like"/>
</dbReference>
<gene>
    <name evidence="1" type="ORF">OXIME_000016</name>
</gene>
<accession>A0AAX4NDD4</accession>
<evidence type="ECO:0000313" key="1">
    <source>
        <dbReference type="EMBL" id="WYX99485.1"/>
    </source>
</evidence>
<keyword evidence="2" id="KW-1185">Reference proteome</keyword>
<reference evidence="1 2" key="1">
    <citation type="submission" date="2023-09" db="EMBL/GenBank/DDBJ databases">
        <authorList>
            <person name="Golyshina O.V."/>
            <person name="Lunev E.A."/>
            <person name="Bargiela R."/>
            <person name="Gaines M.C."/>
            <person name="Daum B."/>
            <person name="Bale N.J."/>
            <person name="Koenen M."/>
            <person name="Sinninghe Damst J.S."/>
            <person name="Yakimov M."/>
            <person name="Golyshin P.N."/>
        </authorList>
    </citation>
    <scope>NUCLEOTIDE SEQUENCE [LARGE SCALE GENOMIC DNA]</scope>
    <source>
        <strain evidence="1 2">M1</strain>
    </source>
</reference>